<evidence type="ECO:0000256" key="1">
    <source>
        <dbReference type="ARBA" id="ARBA00004141"/>
    </source>
</evidence>
<evidence type="ECO:0000313" key="9">
    <source>
        <dbReference type="Proteomes" id="UP001063166"/>
    </source>
</evidence>
<feature type="transmembrane region" description="Helical" evidence="6">
    <location>
        <begin position="444"/>
        <end position="462"/>
    </location>
</feature>
<dbReference type="PANTHER" id="PTHR23504:SF15">
    <property type="entry name" value="MAJOR FACILITATOR SUPERFAMILY (MFS) PROFILE DOMAIN-CONTAINING PROTEIN"/>
    <property type="match status" value="1"/>
</dbReference>
<dbReference type="OrthoDB" id="419616at2759"/>
<evidence type="ECO:0000313" key="8">
    <source>
        <dbReference type="EMBL" id="GLB44763.1"/>
    </source>
</evidence>
<feature type="transmembrane region" description="Helical" evidence="6">
    <location>
        <begin position="155"/>
        <end position="178"/>
    </location>
</feature>
<reference evidence="8" key="1">
    <citation type="submission" date="2022-07" db="EMBL/GenBank/DDBJ databases">
        <title>The genome of Lyophyllum shimeji provides insight into the initial evolution of ectomycorrhizal fungal genome.</title>
        <authorList>
            <person name="Kobayashi Y."/>
            <person name="Shibata T."/>
            <person name="Hirakawa H."/>
            <person name="Shigenobu S."/>
            <person name="Nishiyama T."/>
            <person name="Yamada A."/>
            <person name="Hasebe M."/>
            <person name="Kawaguchi M."/>
        </authorList>
    </citation>
    <scope>NUCLEOTIDE SEQUENCE</scope>
    <source>
        <strain evidence="8">AT787</strain>
    </source>
</reference>
<dbReference type="InterPro" id="IPR036259">
    <property type="entry name" value="MFS_trans_sf"/>
</dbReference>
<dbReference type="Pfam" id="PF07690">
    <property type="entry name" value="MFS_1"/>
    <property type="match status" value="1"/>
</dbReference>
<dbReference type="SUPFAM" id="SSF103473">
    <property type="entry name" value="MFS general substrate transporter"/>
    <property type="match status" value="1"/>
</dbReference>
<feature type="transmembrane region" description="Helical" evidence="6">
    <location>
        <begin position="98"/>
        <end position="116"/>
    </location>
</feature>
<evidence type="ECO:0000256" key="5">
    <source>
        <dbReference type="ARBA" id="ARBA00023136"/>
    </source>
</evidence>
<feature type="domain" description="Major facilitator superfamily (MFS) profile" evidence="7">
    <location>
        <begin position="25"/>
        <end position="471"/>
    </location>
</feature>
<keyword evidence="2" id="KW-0813">Transport</keyword>
<proteinExistence type="predicted"/>
<dbReference type="GO" id="GO:0016020">
    <property type="term" value="C:membrane"/>
    <property type="evidence" value="ECO:0007669"/>
    <property type="project" value="UniProtKB-SubCell"/>
</dbReference>
<feature type="transmembrane region" description="Helical" evidence="6">
    <location>
        <begin position="199"/>
        <end position="221"/>
    </location>
</feature>
<dbReference type="PRINTS" id="PR01035">
    <property type="entry name" value="TCRTETA"/>
</dbReference>
<evidence type="ECO:0000256" key="2">
    <source>
        <dbReference type="ARBA" id="ARBA00022448"/>
    </source>
</evidence>
<dbReference type="InterPro" id="IPR001958">
    <property type="entry name" value="Tet-R_TetA/multi-R_MdtG-like"/>
</dbReference>
<accession>A0A9P3Q076</accession>
<keyword evidence="4 6" id="KW-1133">Transmembrane helix</keyword>
<dbReference type="Gene3D" id="1.20.1250.20">
    <property type="entry name" value="MFS general substrate transporter like domains"/>
    <property type="match status" value="1"/>
</dbReference>
<keyword evidence="3 6" id="KW-0812">Transmembrane</keyword>
<evidence type="ECO:0000256" key="3">
    <source>
        <dbReference type="ARBA" id="ARBA00022692"/>
    </source>
</evidence>
<dbReference type="PANTHER" id="PTHR23504">
    <property type="entry name" value="MAJOR FACILITATOR SUPERFAMILY DOMAIN-CONTAINING PROTEIN 10"/>
    <property type="match status" value="1"/>
</dbReference>
<keyword evidence="5 6" id="KW-0472">Membrane</keyword>
<sequence length="471" mass="50886">MHTSLGGQAAQEGPVVKRTALPKFQLLIVFWIQLSESVTATVNYPFINQFVRDTDVTGGEERRTGYYAGIVGSAFFFAEAVTVFPWGRASDRVGRRPILLLGPFGLALAMFSFGLADKYWMLALTRCIQGMFNGNIGVSKTVIAEITDFTNITDAFAMMPLVYSVGITIGPILGGILAEPAKRWPRLFGKTGFFHDHPYFLPCAAAGLCALLPGILGLFGLKETLPPTIQQQKSRRPVRDTLETSDTDATSVTPLLASDIPEYGSSDCHDAPGRAEAEHAAKRYADGPPPFSALLIPQVLLPLVVYMVLAFISTSSQMLLPLMYSTSIPIGGLGLDPYHIGIILSAFGFVNAIVQLLLLPPLVRRFGPKKLCLAAMSGSGGLESLGSHSSPAHDTSDKPYGVGLHSANDCGRCTESSIIGRHQWPSTGCGLFCKICRALRGHMVYFVLLGCTFLGLRLAFLLPQELRSQKN</sequence>
<dbReference type="Proteomes" id="UP001063166">
    <property type="component" value="Unassembled WGS sequence"/>
</dbReference>
<name>A0A9P3Q076_LYOSH</name>
<feature type="transmembrane region" description="Helical" evidence="6">
    <location>
        <begin position="291"/>
        <end position="312"/>
    </location>
</feature>
<dbReference type="PROSITE" id="PS50850">
    <property type="entry name" value="MFS"/>
    <property type="match status" value="1"/>
</dbReference>
<protein>
    <submittedName>
        <fullName evidence="8">Major facilitator superfamily protein</fullName>
    </submittedName>
</protein>
<dbReference type="EMBL" id="BRPK01000018">
    <property type="protein sequence ID" value="GLB44763.1"/>
    <property type="molecule type" value="Genomic_DNA"/>
</dbReference>
<dbReference type="InterPro" id="IPR020846">
    <property type="entry name" value="MFS_dom"/>
</dbReference>
<dbReference type="GO" id="GO:0022857">
    <property type="term" value="F:transmembrane transporter activity"/>
    <property type="evidence" value="ECO:0007669"/>
    <property type="project" value="InterPro"/>
</dbReference>
<keyword evidence="9" id="KW-1185">Reference proteome</keyword>
<feature type="transmembrane region" description="Helical" evidence="6">
    <location>
        <begin position="66"/>
        <end position="86"/>
    </location>
</feature>
<evidence type="ECO:0000256" key="4">
    <source>
        <dbReference type="ARBA" id="ARBA00022989"/>
    </source>
</evidence>
<comment type="subcellular location">
    <subcellularLocation>
        <location evidence="1">Membrane</location>
        <topology evidence="1">Multi-pass membrane protein</topology>
    </subcellularLocation>
</comment>
<dbReference type="InterPro" id="IPR011701">
    <property type="entry name" value="MFS"/>
</dbReference>
<dbReference type="AlphaFoldDB" id="A0A9P3Q076"/>
<feature type="transmembrane region" description="Helical" evidence="6">
    <location>
        <begin position="341"/>
        <end position="363"/>
    </location>
</feature>
<gene>
    <name evidence="8" type="ORF">LshimejAT787_1801000</name>
</gene>
<comment type="caution">
    <text evidence="8">The sequence shown here is derived from an EMBL/GenBank/DDBJ whole genome shotgun (WGS) entry which is preliminary data.</text>
</comment>
<evidence type="ECO:0000259" key="7">
    <source>
        <dbReference type="PROSITE" id="PS50850"/>
    </source>
</evidence>
<evidence type="ECO:0000256" key="6">
    <source>
        <dbReference type="SAM" id="Phobius"/>
    </source>
</evidence>
<organism evidence="8 9">
    <name type="scientific">Lyophyllum shimeji</name>
    <name type="common">Hon-shimeji</name>
    <name type="synonym">Tricholoma shimeji</name>
    <dbReference type="NCBI Taxonomy" id="47721"/>
    <lineage>
        <taxon>Eukaryota</taxon>
        <taxon>Fungi</taxon>
        <taxon>Dikarya</taxon>
        <taxon>Basidiomycota</taxon>
        <taxon>Agaricomycotina</taxon>
        <taxon>Agaricomycetes</taxon>
        <taxon>Agaricomycetidae</taxon>
        <taxon>Agaricales</taxon>
        <taxon>Tricholomatineae</taxon>
        <taxon>Lyophyllaceae</taxon>
        <taxon>Lyophyllum</taxon>
    </lineage>
</organism>